<dbReference type="InterPro" id="IPR050595">
    <property type="entry name" value="Bact_response_regulator"/>
</dbReference>
<name>A0ABQ6F889_9RHOO</name>
<feature type="domain" description="Response regulatory" evidence="3">
    <location>
        <begin position="5"/>
        <end position="123"/>
    </location>
</feature>
<dbReference type="CDD" id="cd16936">
    <property type="entry name" value="HATPase_RsbW-like"/>
    <property type="match status" value="1"/>
</dbReference>
<dbReference type="Pfam" id="PF00072">
    <property type="entry name" value="Response_reg"/>
    <property type="match status" value="1"/>
</dbReference>
<dbReference type="EMBL" id="BSPX01000013">
    <property type="protein sequence ID" value="GLT21788.1"/>
    <property type="molecule type" value="Genomic_DNA"/>
</dbReference>
<organism evidence="4 5">
    <name type="scientific">Zoogloea oryzae</name>
    <dbReference type="NCBI Taxonomy" id="310767"/>
    <lineage>
        <taxon>Bacteria</taxon>
        <taxon>Pseudomonadati</taxon>
        <taxon>Pseudomonadota</taxon>
        <taxon>Betaproteobacteria</taxon>
        <taxon>Rhodocyclales</taxon>
        <taxon>Zoogloeaceae</taxon>
        <taxon>Zoogloea</taxon>
    </lineage>
</organism>
<dbReference type="SUPFAM" id="SSF55874">
    <property type="entry name" value="ATPase domain of HSP90 chaperone/DNA topoisomerase II/histidine kinase"/>
    <property type="match status" value="1"/>
</dbReference>
<dbReference type="Gene3D" id="3.30.565.10">
    <property type="entry name" value="Histidine kinase-like ATPase, C-terminal domain"/>
    <property type="match status" value="1"/>
</dbReference>
<dbReference type="PROSITE" id="PS50110">
    <property type="entry name" value="RESPONSE_REGULATORY"/>
    <property type="match status" value="1"/>
</dbReference>
<reference evidence="5" key="1">
    <citation type="journal article" date="2019" name="Int. J. Syst. Evol. Microbiol.">
        <title>The Global Catalogue of Microorganisms (GCM) 10K type strain sequencing project: providing services to taxonomists for standard genome sequencing and annotation.</title>
        <authorList>
            <consortium name="The Broad Institute Genomics Platform"/>
            <consortium name="The Broad Institute Genome Sequencing Center for Infectious Disease"/>
            <person name="Wu L."/>
            <person name="Ma J."/>
        </authorList>
    </citation>
    <scope>NUCLEOTIDE SEQUENCE [LARGE SCALE GENOMIC DNA]</scope>
    <source>
        <strain evidence="5">NBRC 102407</strain>
    </source>
</reference>
<dbReference type="SMART" id="SM00448">
    <property type="entry name" value="REC"/>
    <property type="match status" value="1"/>
</dbReference>
<sequence length="305" mass="34256">MSMAKILVVDDEPFNLDIVAEYLDGMDFELVMVESGEAAWAELEQPDSTFDLVLLDRMMPGMDGIQVLTRMKADQRLHSIPVIMQTAATSPEQIREGLAAGAFYYLTKPFEGEALQTIIRSALDDMRTRRELSANLADHAVALGFLGEGEFVIRTLDEAHKLASFVALLGPQPETLAMGLSELLVNGIEHGNLGIDFAEKSRLREADRWEDEVDRRLALPENQKRVVRLRVLRDEDRWVFEISDDGPGFDWRRFLDFDPERAFAPNGRGIALSRQLSFSSLTYIPPGNVVIVTVPRVHRDKAASQ</sequence>
<gene>
    <name evidence="4" type="ORF">GCM10007933_12420</name>
</gene>
<dbReference type="InterPro" id="IPR001789">
    <property type="entry name" value="Sig_transdc_resp-reg_receiver"/>
</dbReference>
<dbReference type="InterPro" id="IPR036890">
    <property type="entry name" value="HATPase_C_sf"/>
</dbReference>
<dbReference type="SUPFAM" id="SSF52172">
    <property type="entry name" value="CheY-like"/>
    <property type="match status" value="1"/>
</dbReference>
<evidence type="ECO:0000259" key="3">
    <source>
        <dbReference type="PROSITE" id="PS50110"/>
    </source>
</evidence>
<dbReference type="InterPro" id="IPR011006">
    <property type="entry name" value="CheY-like_superfamily"/>
</dbReference>
<dbReference type="Proteomes" id="UP001157167">
    <property type="component" value="Unassembled WGS sequence"/>
</dbReference>
<evidence type="ECO:0000313" key="4">
    <source>
        <dbReference type="EMBL" id="GLT21788.1"/>
    </source>
</evidence>
<dbReference type="PANTHER" id="PTHR44591">
    <property type="entry name" value="STRESS RESPONSE REGULATOR PROTEIN 1"/>
    <property type="match status" value="1"/>
</dbReference>
<proteinExistence type="predicted"/>
<evidence type="ECO:0000256" key="2">
    <source>
        <dbReference type="PROSITE-ProRule" id="PRU00169"/>
    </source>
</evidence>
<feature type="modified residue" description="4-aspartylphosphate" evidence="2">
    <location>
        <position position="56"/>
    </location>
</feature>
<dbReference type="Gene3D" id="3.40.50.2300">
    <property type="match status" value="1"/>
</dbReference>
<keyword evidence="5" id="KW-1185">Reference proteome</keyword>
<protein>
    <recommendedName>
        <fullName evidence="3">Response regulatory domain-containing protein</fullName>
    </recommendedName>
</protein>
<dbReference type="PANTHER" id="PTHR44591:SF3">
    <property type="entry name" value="RESPONSE REGULATORY DOMAIN-CONTAINING PROTEIN"/>
    <property type="match status" value="1"/>
</dbReference>
<accession>A0ABQ6F889</accession>
<evidence type="ECO:0000256" key="1">
    <source>
        <dbReference type="ARBA" id="ARBA00022553"/>
    </source>
</evidence>
<evidence type="ECO:0000313" key="5">
    <source>
        <dbReference type="Proteomes" id="UP001157167"/>
    </source>
</evidence>
<keyword evidence="1 2" id="KW-0597">Phosphoprotein</keyword>
<comment type="caution">
    <text evidence="4">The sequence shown here is derived from an EMBL/GenBank/DDBJ whole genome shotgun (WGS) entry which is preliminary data.</text>
</comment>